<reference evidence="1 2" key="1">
    <citation type="submission" date="2017-07" db="EMBL/GenBank/DDBJ databases">
        <title>Phylogenetic study on the rhizospheric bacterium Ochrobactrum sp. A44.</title>
        <authorList>
            <person name="Krzyzanowska D.M."/>
            <person name="Ossowicki A."/>
            <person name="Rajewska M."/>
            <person name="Maciag T."/>
            <person name="Kaczynski Z."/>
            <person name="Czerwicka M."/>
            <person name="Jafra S."/>
        </authorList>
    </citation>
    <scope>NUCLEOTIDE SEQUENCE [LARGE SCALE GENOMIC DNA]</scope>
    <source>
        <strain evidence="1 2">A44</strain>
        <plasmid evidence="1 2">unnamed1</plasmid>
    </source>
</reference>
<evidence type="ECO:0000313" key="2">
    <source>
        <dbReference type="Proteomes" id="UP000215256"/>
    </source>
</evidence>
<accession>A0A248UMW5</accession>
<organism evidence="1 2">
    <name type="scientific">Ochrobactrum quorumnocens</name>
    <dbReference type="NCBI Taxonomy" id="271865"/>
    <lineage>
        <taxon>Bacteria</taxon>
        <taxon>Pseudomonadati</taxon>
        <taxon>Pseudomonadota</taxon>
        <taxon>Alphaproteobacteria</taxon>
        <taxon>Hyphomicrobiales</taxon>
        <taxon>Brucellaceae</taxon>
        <taxon>Brucella/Ochrobactrum group</taxon>
        <taxon>Ochrobactrum</taxon>
    </lineage>
</organism>
<protein>
    <submittedName>
        <fullName evidence="1">Uncharacterized protein</fullName>
    </submittedName>
</protein>
<name>A0A248UMW5_9HYPH</name>
<geneLocation type="plasmid" evidence="1 2">
    <name>unnamed1</name>
</geneLocation>
<dbReference type="AlphaFoldDB" id="A0A248UMW5"/>
<proteinExistence type="predicted"/>
<keyword evidence="1" id="KW-0614">Plasmid</keyword>
<evidence type="ECO:0000313" key="1">
    <source>
        <dbReference type="EMBL" id="ASV87976.1"/>
    </source>
</evidence>
<sequence length="47" mass="5151">MSSEKALVASTGAYFRRTGAVCRTNGAMVTMNVLRFFMTYPGMAVVR</sequence>
<dbReference type="Proteomes" id="UP000215256">
    <property type="component" value="Plasmid unnamed1"/>
</dbReference>
<dbReference type="KEGG" id="och:CES85_3183"/>
<gene>
    <name evidence="1" type="ORF">CES85_3183</name>
</gene>
<dbReference type="EMBL" id="CP022605">
    <property type="protein sequence ID" value="ASV87976.1"/>
    <property type="molecule type" value="Genomic_DNA"/>
</dbReference>